<name>A0AAE0DE73_9LECA</name>
<dbReference type="Proteomes" id="UP001276659">
    <property type="component" value="Unassembled WGS sequence"/>
</dbReference>
<feature type="domain" description="DUF7730" evidence="2">
    <location>
        <begin position="42"/>
        <end position="263"/>
    </location>
</feature>
<evidence type="ECO:0000256" key="1">
    <source>
        <dbReference type="SAM" id="MobiDB-lite"/>
    </source>
</evidence>
<comment type="caution">
    <text evidence="3">The sequence shown here is derived from an EMBL/GenBank/DDBJ whole genome shotgun (WGS) entry which is preliminary data.</text>
</comment>
<feature type="region of interest" description="Disordered" evidence="1">
    <location>
        <begin position="1"/>
        <end position="43"/>
    </location>
</feature>
<organism evidence="3 4">
    <name type="scientific">Lepraria neglecta</name>
    <dbReference type="NCBI Taxonomy" id="209136"/>
    <lineage>
        <taxon>Eukaryota</taxon>
        <taxon>Fungi</taxon>
        <taxon>Dikarya</taxon>
        <taxon>Ascomycota</taxon>
        <taxon>Pezizomycotina</taxon>
        <taxon>Lecanoromycetes</taxon>
        <taxon>OSLEUM clade</taxon>
        <taxon>Lecanoromycetidae</taxon>
        <taxon>Lecanorales</taxon>
        <taxon>Lecanorineae</taxon>
        <taxon>Stereocaulaceae</taxon>
        <taxon>Lepraria</taxon>
    </lineage>
</organism>
<keyword evidence="4" id="KW-1185">Reference proteome</keyword>
<dbReference type="AlphaFoldDB" id="A0AAE0DE73"/>
<protein>
    <recommendedName>
        <fullName evidence="2">DUF7730 domain-containing protein</fullName>
    </recommendedName>
</protein>
<gene>
    <name evidence="3" type="ORF">OEA41_010809</name>
</gene>
<dbReference type="PANTHER" id="PTHR38790">
    <property type="entry name" value="2EXR DOMAIN-CONTAINING PROTEIN-RELATED"/>
    <property type="match status" value="1"/>
</dbReference>
<dbReference type="EMBL" id="JASNWA010000011">
    <property type="protein sequence ID" value="KAK3167682.1"/>
    <property type="molecule type" value="Genomic_DNA"/>
</dbReference>
<evidence type="ECO:0000259" key="2">
    <source>
        <dbReference type="Pfam" id="PF24864"/>
    </source>
</evidence>
<evidence type="ECO:0000313" key="4">
    <source>
        <dbReference type="Proteomes" id="UP001276659"/>
    </source>
</evidence>
<dbReference type="InterPro" id="IPR056632">
    <property type="entry name" value="DUF7730"/>
</dbReference>
<evidence type="ECO:0000313" key="3">
    <source>
        <dbReference type="EMBL" id="KAK3167682.1"/>
    </source>
</evidence>
<accession>A0AAE0DE73</accession>
<reference evidence="3" key="1">
    <citation type="submission" date="2022-11" db="EMBL/GenBank/DDBJ databases">
        <title>Chromosomal genome sequence assembly and mating type (MAT) locus characterization of the leprose asexual lichenized fungus Lepraria neglecta (Nyl.) Erichsen.</title>
        <authorList>
            <person name="Allen J.L."/>
            <person name="Pfeffer B."/>
        </authorList>
    </citation>
    <scope>NUCLEOTIDE SEQUENCE</scope>
    <source>
        <strain evidence="3">Allen 5258</strain>
    </source>
</reference>
<dbReference type="Pfam" id="PF24864">
    <property type="entry name" value="DUF7730"/>
    <property type="match status" value="1"/>
</dbReference>
<sequence length="313" mass="35805">MSCRPSFLRLRRQKKDRPRIDGTAKDSSPASNPNPPSQQPNPQLQSLFITRLPLDIRVLIYEYVLASAERLHIIDWLTNLGHVECKEEAELDNSDSDRRSGARSVTHNKCLGYETPERAPRGPWPVIDGGKMGLLACCGIVCSEAVEILYSYNMFDLTSVSTFQTFTTTISPHSLHTIRSLSLSLFYHAWFPHSSVQNFRQVTCPPEFKFEWKKCCDTLASMERLQELKVKIGFSPQNAERAALMEGLWFEELRRVGRVREFEGRGLRGFEVGVNWQRTGYWDGRGRKENDLPFRIVRDVGDRIEVGPDLLPS</sequence>
<proteinExistence type="predicted"/>